<reference evidence="14 15" key="1">
    <citation type="submission" date="2018-06" db="EMBL/GenBank/DDBJ databases">
        <authorList>
            <consortium name="Pathogen Informatics"/>
            <person name="Doyle S."/>
        </authorList>
    </citation>
    <scope>NUCLEOTIDE SEQUENCE [LARGE SCALE GENOMIC DNA]</scope>
    <source>
        <strain evidence="14 15">NCTC10684</strain>
    </source>
</reference>
<dbReference type="PANTHER" id="PTHR30046:SF0">
    <property type="entry name" value="FLAGELLAR M-RING PROTEIN"/>
    <property type="match status" value="1"/>
</dbReference>
<organism evidence="14 15">
    <name type="scientific">Aminobacter aminovorans</name>
    <name type="common">Chelatobacter heintzii</name>
    <dbReference type="NCBI Taxonomy" id="83263"/>
    <lineage>
        <taxon>Bacteria</taxon>
        <taxon>Pseudomonadati</taxon>
        <taxon>Pseudomonadota</taxon>
        <taxon>Alphaproteobacteria</taxon>
        <taxon>Hyphomicrobiales</taxon>
        <taxon>Phyllobacteriaceae</taxon>
        <taxon>Aminobacter</taxon>
    </lineage>
</organism>
<evidence type="ECO:0000256" key="1">
    <source>
        <dbReference type="ARBA" id="ARBA00004117"/>
    </source>
</evidence>
<gene>
    <name evidence="14" type="primary">fliF</name>
    <name evidence="14" type="ORF">NCTC10684_01893</name>
</gene>
<evidence type="ECO:0000256" key="3">
    <source>
        <dbReference type="ARBA" id="ARBA00007971"/>
    </source>
</evidence>
<evidence type="ECO:0000256" key="4">
    <source>
        <dbReference type="ARBA" id="ARBA00022475"/>
    </source>
</evidence>
<dbReference type="InterPro" id="IPR000067">
    <property type="entry name" value="FlgMring_FliF"/>
</dbReference>
<dbReference type="NCBIfam" id="TIGR00206">
    <property type="entry name" value="fliF"/>
    <property type="match status" value="1"/>
</dbReference>
<protein>
    <recommendedName>
        <fullName evidence="9">Flagellar M-ring protein</fullName>
    </recommendedName>
</protein>
<proteinExistence type="inferred from homology"/>
<dbReference type="InterPro" id="IPR043427">
    <property type="entry name" value="YscJ/FliF"/>
</dbReference>
<evidence type="ECO:0000313" key="14">
    <source>
        <dbReference type="EMBL" id="SUU88665.1"/>
    </source>
</evidence>
<dbReference type="Pfam" id="PF01514">
    <property type="entry name" value="YscJ_FliF"/>
    <property type="match status" value="1"/>
</dbReference>
<dbReference type="AlphaFoldDB" id="A0A380WIS9"/>
<feature type="transmembrane region" description="Helical" evidence="11">
    <location>
        <begin position="20"/>
        <end position="41"/>
    </location>
</feature>
<dbReference type="Gene3D" id="3.30.300.30">
    <property type="match status" value="1"/>
</dbReference>
<keyword evidence="14" id="KW-0969">Cilium</keyword>
<dbReference type="GO" id="GO:0071973">
    <property type="term" value="P:bacterial-type flagellum-dependent cell motility"/>
    <property type="evidence" value="ECO:0007669"/>
    <property type="project" value="InterPro"/>
</dbReference>
<evidence type="ECO:0000256" key="9">
    <source>
        <dbReference type="PIRNR" id="PIRNR004862"/>
    </source>
</evidence>
<dbReference type="GO" id="GO:0003774">
    <property type="term" value="F:cytoskeletal motor activity"/>
    <property type="evidence" value="ECO:0007669"/>
    <property type="project" value="InterPro"/>
</dbReference>
<dbReference type="GO" id="GO:0009431">
    <property type="term" value="C:bacterial-type flagellum basal body, MS ring"/>
    <property type="evidence" value="ECO:0007669"/>
    <property type="project" value="InterPro"/>
</dbReference>
<evidence type="ECO:0000256" key="6">
    <source>
        <dbReference type="ARBA" id="ARBA00022989"/>
    </source>
</evidence>
<evidence type="ECO:0000256" key="10">
    <source>
        <dbReference type="SAM" id="MobiDB-lite"/>
    </source>
</evidence>
<dbReference type="Pfam" id="PF08345">
    <property type="entry name" value="YscJ_FliF_C"/>
    <property type="match status" value="1"/>
</dbReference>
<dbReference type="InterPro" id="IPR013556">
    <property type="entry name" value="Flag_M-ring_C"/>
</dbReference>
<dbReference type="Proteomes" id="UP000254701">
    <property type="component" value="Unassembled WGS sequence"/>
</dbReference>
<sequence length="549" mass="58347">MPEQLQSIVANLRSFGPRRLAMLGGIAALVIAIVGVASVYLNRPAYETLYVGLERSDVNQIGMVLGEAGIGFDVASDGTTVLVPAGSTAQARMLLAEKGLPTSANAGYELFDNVGSLGLTSFMQQVTRVRALEGEIARTIQSISGIKAARVHIVMSERANFRRDEQKPSASVVIRAASIDADKSAMSIRHLVAAAVPGLDAERVTVLDSSGNLLAAGDDPNNSSAARSIGVERTVETQIEDNIRRALAAYLGPDNFRASVKADVNTDSRQTEETIFDPESRVERSVQVVRANENSNQKQSSTPATVEQNLPDAEAAATDGPQSTSASDRKEEITNYEMNSKRIATVSNGYSVTKMSIAVVVNQQRLAAILGKDATPEAIAARVADIQKMVTSATGFDEKRGDLINVSAVEFIDGLDGEVIESPGMLASVGQHAGTLINAAAFIVVVFLVAFFGLRPMAAALSGSSAAPALPTFAGPSFEEMQRALPNADGMASFEEEPVALSDQRPHAMDDLRNKLRPAPQDRLARMVDINEERTALILRKWAGNEVAA</sequence>
<evidence type="ECO:0000256" key="11">
    <source>
        <dbReference type="SAM" id="Phobius"/>
    </source>
</evidence>
<dbReference type="EMBL" id="UFSM01000001">
    <property type="protein sequence ID" value="SUU88665.1"/>
    <property type="molecule type" value="Genomic_DNA"/>
</dbReference>
<keyword evidence="4" id="KW-1003">Cell membrane</keyword>
<evidence type="ECO:0000256" key="8">
    <source>
        <dbReference type="ARBA" id="ARBA00023143"/>
    </source>
</evidence>
<feature type="transmembrane region" description="Helical" evidence="11">
    <location>
        <begin position="435"/>
        <end position="454"/>
    </location>
</feature>
<feature type="region of interest" description="Disordered" evidence="10">
    <location>
        <begin position="313"/>
        <end position="334"/>
    </location>
</feature>
<evidence type="ECO:0000313" key="15">
    <source>
        <dbReference type="Proteomes" id="UP000254701"/>
    </source>
</evidence>
<evidence type="ECO:0000256" key="7">
    <source>
        <dbReference type="ARBA" id="ARBA00023136"/>
    </source>
</evidence>
<dbReference type="InterPro" id="IPR045851">
    <property type="entry name" value="AMP-bd_C_sf"/>
</dbReference>
<feature type="compositionally biased region" description="Basic and acidic residues" evidence="10">
    <location>
        <begin position="264"/>
        <end position="283"/>
    </location>
</feature>
<evidence type="ECO:0000259" key="12">
    <source>
        <dbReference type="Pfam" id="PF01514"/>
    </source>
</evidence>
<keyword evidence="5 11" id="KW-0812">Transmembrane</keyword>
<feature type="region of interest" description="Disordered" evidence="10">
    <location>
        <begin position="262"/>
        <end position="283"/>
    </location>
</feature>
<dbReference type="PRINTS" id="PR01009">
    <property type="entry name" value="FLGMRINGFLIF"/>
</dbReference>
<comment type="subcellular location">
    <subcellularLocation>
        <location evidence="1 9">Bacterial flagellum basal body</location>
    </subcellularLocation>
    <subcellularLocation>
        <location evidence="2">Cell membrane</location>
        <topology evidence="2">Multi-pass membrane protein</topology>
    </subcellularLocation>
</comment>
<keyword evidence="6 11" id="KW-1133">Transmembrane helix</keyword>
<comment type="similarity">
    <text evidence="3 9">Belongs to the FliF family.</text>
</comment>
<dbReference type="GO" id="GO:0005886">
    <property type="term" value="C:plasma membrane"/>
    <property type="evidence" value="ECO:0007669"/>
    <property type="project" value="UniProtKB-SubCell"/>
</dbReference>
<accession>A0A380WIS9</accession>
<keyword evidence="8 9" id="KW-0975">Bacterial flagellum</keyword>
<evidence type="ECO:0000256" key="5">
    <source>
        <dbReference type="ARBA" id="ARBA00022692"/>
    </source>
</evidence>
<feature type="domain" description="Flagellar M-ring C-terminal" evidence="13">
    <location>
        <begin position="247"/>
        <end position="411"/>
    </location>
</feature>
<keyword evidence="7 11" id="KW-0472">Membrane</keyword>
<keyword evidence="14" id="KW-0282">Flagellum</keyword>
<evidence type="ECO:0000256" key="2">
    <source>
        <dbReference type="ARBA" id="ARBA00004651"/>
    </source>
</evidence>
<evidence type="ECO:0000259" key="13">
    <source>
        <dbReference type="Pfam" id="PF08345"/>
    </source>
</evidence>
<name>A0A380WIS9_AMIAI</name>
<dbReference type="PANTHER" id="PTHR30046">
    <property type="entry name" value="FLAGELLAR M-RING PROTEIN"/>
    <property type="match status" value="1"/>
</dbReference>
<dbReference type="PIRSF" id="PIRSF004862">
    <property type="entry name" value="FliF"/>
    <property type="match status" value="1"/>
</dbReference>
<dbReference type="RefSeq" id="WP_115730964.1">
    <property type="nucleotide sequence ID" value="NZ_BAAAVY010000008.1"/>
</dbReference>
<dbReference type="OrthoDB" id="9807026at2"/>
<keyword evidence="14" id="KW-0966">Cell projection</keyword>
<feature type="domain" description="Flagellar M-ring N-terminal" evidence="12">
    <location>
        <begin position="42"/>
        <end position="215"/>
    </location>
</feature>
<dbReference type="InterPro" id="IPR006182">
    <property type="entry name" value="FliF_N_dom"/>
</dbReference>
<comment type="function">
    <text evidence="9">The M ring may be actively involved in energy transduction.</text>
</comment>